<keyword evidence="4 13" id="KW-0813">Transport</keyword>
<evidence type="ECO:0000256" key="13">
    <source>
        <dbReference type="HAMAP-Rule" id="MF_01810"/>
    </source>
</evidence>
<dbReference type="InterPro" id="IPR038221">
    <property type="entry name" value="YidC_periplasmic_sf"/>
</dbReference>
<dbReference type="GO" id="GO:0005886">
    <property type="term" value="C:plasma membrane"/>
    <property type="evidence" value="ECO:0007669"/>
    <property type="project" value="UniProtKB-SubCell"/>
</dbReference>
<keyword evidence="7 13" id="KW-0653">Protein transport</keyword>
<comment type="function">
    <text evidence="13">Required for the insertion and/or proper folding and/or complex formation of integral membrane proteins into the membrane. Involved in integration of membrane proteins that insert both dependently and independently of the Sec translocase complex, as well as at least some lipoproteins. Aids folding of multispanning membrane proteins.</text>
</comment>
<dbReference type="PANTHER" id="PTHR12428:SF65">
    <property type="entry name" value="CYTOCHROME C OXIDASE ASSEMBLY PROTEIN COX18, MITOCHONDRIAL"/>
    <property type="match status" value="1"/>
</dbReference>
<dbReference type="Pfam" id="PF14849">
    <property type="entry name" value="YidC_periplas"/>
    <property type="match status" value="1"/>
</dbReference>
<dbReference type="CDD" id="cd20070">
    <property type="entry name" value="5TM_YidC_Alb3"/>
    <property type="match status" value="1"/>
</dbReference>
<keyword evidence="5 13" id="KW-1003">Cell membrane</keyword>
<protein>
    <recommendedName>
        <fullName evidence="3 13">Membrane protein insertase YidC</fullName>
    </recommendedName>
    <alternativeName>
        <fullName evidence="12 13">Foldase YidC</fullName>
    </alternativeName>
    <alternativeName>
        <fullName evidence="11 13">Membrane integrase YidC</fullName>
    </alternativeName>
    <alternativeName>
        <fullName evidence="13">Membrane protein YidC</fullName>
    </alternativeName>
</protein>
<evidence type="ECO:0000256" key="11">
    <source>
        <dbReference type="ARBA" id="ARBA00033245"/>
    </source>
</evidence>
<dbReference type="NCBIfam" id="TIGR03593">
    <property type="entry name" value="yidC_nterm"/>
    <property type="match status" value="1"/>
</dbReference>
<dbReference type="InterPro" id="IPR019998">
    <property type="entry name" value="Membr_insert_YidC"/>
</dbReference>
<keyword evidence="8 13" id="KW-1133">Transmembrane helix</keyword>
<evidence type="ECO:0000256" key="6">
    <source>
        <dbReference type="ARBA" id="ARBA00022692"/>
    </source>
</evidence>
<dbReference type="PRINTS" id="PR00701">
    <property type="entry name" value="60KDINNERMP"/>
</dbReference>
<dbReference type="NCBIfam" id="NF002352">
    <property type="entry name" value="PRK01318.1-3"/>
    <property type="match status" value="1"/>
</dbReference>
<organism evidence="16 17">
    <name type="scientific">Thiolapillus brandeum</name>
    <dbReference type="NCBI Taxonomy" id="1076588"/>
    <lineage>
        <taxon>Bacteria</taxon>
        <taxon>Pseudomonadati</taxon>
        <taxon>Pseudomonadota</taxon>
        <taxon>Gammaproteobacteria</taxon>
        <taxon>Chromatiales</taxon>
        <taxon>Sedimenticolaceae</taxon>
        <taxon>Thiolapillus</taxon>
    </lineage>
</organism>
<evidence type="ECO:0000256" key="9">
    <source>
        <dbReference type="ARBA" id="ARBA00023136"/>
    </source>
</evidence>
<evidence type="ECO:0000256" key="5">
    <source>
        <dbReference type="ARBA" id="ARBA00022475"/>
    </source>
</evidence>
<evidence type="ECO:0000256" key="2">
    <source>
        <dbReference type="ARBA" id="ARBA00010527"/>
    </source>
</evidence>
<keyword evidence="9 13" id="KW-0472">Membrane</keyword>
<dbReference type="EMBL" id="AP012273">
    <property type="protein sequence ID" value="BAO45761.1"/>
    <property type="molecule type" value="Genomic_DNA"/>
</dbReference>
<evidence type="ECO:0000259" key="15">
    <source>
        <dbReference type="Pfam" id="PF14849"/>
    </source>
</evidence>
<evidence type="ECO:0000256" key="8">
    <source>
        <dbReference type="ARBA" id="ARBA00022989"/>
    </source>
</evidence>
<dbReference type="CDD" id="cd19961">
    <property type="entry name" value="EcYidC-like_peri"/>
    <property type="match status" value="1"/>
</dbReference>
<feature type="transmembrane region" description="Helical" evidence="13">
    <location>
        <begin position="431"/>
        <end position="454"/>
    </location>
</feature>
<keyword evidence="17" id="KW-1185">Reference proteome</keyword>
<dbReference type="HAMAP" id="MF_01810">
    <property type="entry name" value="YidC_type1"/>
    <property type="match status" value="1"/>
</dbReference>
<dbReference type="OrthoDB" id="9780552at2"/>
<comment type="caution">
    <text evidence="13">Lacks conserved residue(s) required for the propagation of feature annotation.</text>
</comment>
<dbReference type="AlphaFoldDB" id="A0A7U6GLB2"/>
<dbReference type="GO" id="GO:0015031">
    <property type="term" value="P:protein transport"/>
    <property type="evidence" value="ECO:0007669"/>
    <property type="project" value="UniProtKB-KW"/>
</dbReference>
<evidence type="ECO:0000256" key="12">
    <source>
        <dbReference type="ARBA" id="ARBA00033342"/>
    </source>
</evidence>
<dbReference type="InterPro" id="IPR028053">
    <property type="entry name" value="Membr_insert_YidC_N"/>
</dbReference>
<feature type="domain" description="Membrane insertase YidC/Oxa/ALB C-terminal" evidence="14">
    <location>
        <begin position="368"/>
        <end position="546"/>
    </location>
</feature>
<dbReference type="PANTHER" id="PTHR12428">
    <property type="entry name" value="OXA1"/>
    <property type="match status" value="1"/>
</dbReference>
<evidence type="ECO:0000313" key="17">
    <source>
        <dbReference type="Proteomes" id="UP000031631"/>
    </source>
</evidence>
<dbReference type="InterPro" id="IPR001708">
    <property type="entry name" value="YidC/ALB3/OXA1/COX18"/>
</dbReference>
<comment type="subunit">
    <text evidence="13">Interacts with the Sec translocase complex via SecD. Specifically interacts with transmembrane segments of nascent integral membrane proteins during membrane integration.</text>
</comment>
<comment type="subcellular location">
    <subcellularLocation>
        <location evidence="1">Cell inner membrane</location>
        <topology evidence="1">Multi-pass membrane protein</topology>
    </subcellularLocation>
    <subcellularLocation>
        <location evidence="13">Cell membrane</location>
        <topology evidence="13">Multi-pass membrane protein</topology>
    </subcellularLocation>
</comment>
<dbReference type="Gene3D" id="2.70.98.90">
    <property type="match status" value="1"/>
</dbReference>
<dbReference type="GO" id="GO:0032977">
    <property type="term" value="F:membrane insertase activity"/>
    <property type="evidence" value="ECO:0007669"/>
    <property type="project" value="InterPro"/>
</dbReference>
<keyword evidence="10 13" id="KW-0143">Chaperone</keyword>
<dbReference type="Proteomes" id="UP000031631">
    <property type="component" value="Chromosome"/>
</dbReference>
<dbReference type="GO" id="GO:0051205">
    <property type="term" value="P:protein insertion into membrane"/>
    <property type="evidence" value="ECO:0007669"/>
    <property type="project" value="TreeGrafter"/>
</dbReference>
<keyword evidence="6 13" id="KW-0812">Transmembrane</keyword>
<feature type="domain" description="Membrane insertase YidC N-terminal" evidence="15">
    <location>
        <begin position="81"/>
        <end position="356"/>
    </location>
</feature>
<name>A0A7U6GLB2_9GAMM</name>
<dbReference type="NCBIfam" id="NF002353">
    <property type="entry name" value="PRK01318.1-4"/>
    <property type="match status" value="1"/>
</dbReference>
<dbReference type="KEGG" id="tbn:TBH_C2860"/>
<comment type="similarity">
    <text evidence="2 13">Belongs to the OXA1/ALB3/YidC family. Type 1 subfamily.</text>
</comment>
<reference evidence="16 17" key="1">
    <citation type="journal article" date="2014" name="PLoS ONE">
        <title>Physiological and genomic features of a novel sulfur-oxidizing gammaproteobacterium belonging to a previously uncultivated symbiotic lineage isolated from a hydrothermal vent.</title>
        <authorList>
            <person name="Nunoura T."/>
            <person name="Takaki Y."/>
            <person name="Kazama H."/>
            <person name="Kakuta J."/>
            <person name="Shimamura S."/>
            <person name="Makita H."/>
            <person name="Hirai M."/>
            <person name="Miyazaki M."/>
            <person name="Takai K."/>
        </authorList>
    </citation>
    <scope>NUCLEOTIDE SEQUENCE [LARGE SCALE GENOMIC DNA]</scope>
    <source>
        <strain evidence="16 17">Hiromi1</strain>
    </source>
</reference>
<proteinExistence type="inferred from homology"/>
<evidence type="ECO:0000256" key="7">
    <source>
        <dbReference type="ARBA" id="ARBA00022927"/>
    </source>
</evidence>
<dbReference type="InterPro" id="IPR028055">
    <property type="entry name" value="YidC/Oxa/ALB_C"/>
</dbReference>
<evidence type="ECO:0000259" key="14">
    <source>
        <dbReference type="Pfam" id="PF02096"/>
    </source>
</evidence>
<dbReference type="NCBIfam" id="TIGR03592">
    <property type="entry name" value="yidC_oxa1_cterm"/>
    <property type="match status" value="1"/>
</dbReference>
<dbReference type="Pfam" id="PF02096">
    <property type="entry name" value="60KD_IMP"/>
    <property type="match status" value="1"/>
</dbReference>
<evidence type="ECO:0000256" key="4">
    <source>
        <dbReference type="ARBA" id="ARBA00022448"/>
    </source>
</evidence>
<evidence type="ECO:0000256" key="3">
    <source>
        <dbReference type="ARBA" id="ARBA00015325"/>
    </source>
</evidence>
<feature type="transmembrane region" description="Helical" evidence="13">
    <location>
        <begin position="368"/>
        <end position="387"/>
    </location>
</feature>
<gene>
    <name evidence="13" type="primary">yidC</name>
    <name evidence="16" type="ORF">TBH_C2860</name>
</gene>
<dbReference type="PRINTS" id="PR01900">
    <property type="entry name" value="YIDCPROTEIN"/>
</dbReference>
<dbReference type="RefSeq" id="WP_041069815.1">
    <property type="nucleotide sequence ID" value="NZ_AP012273.1"/>
</dbReference>
<feature type="transmembrane region" description="Helical" evidence="13">
    <location>
        <begin position="511"/>
        <end position="532"/>
    </location>
</feature>
<evidence type="ECO:0000256" key="1">
    <source>
        <dbReference type="ARBA" id="ARBA00004429"/>
    </source>
</evidence>
<evidence type="ECO:0000313" key="16">
    <source>
        <dbReference type="EMBL" id="BAO45761.1"/>
    </source>
</evidence>
<accession>A0A7U6GLB2</accession>
<sequence>MDNIRLFLIMALAYTGYLLWQAWQDDYATPVPQAQTVQQSTVDKADQSVPQVPEVAAIDGATPQTSGMKAADPAAASGKIVTITTDTLKVSIDTRGGSIVETLLLKYPVSIKQPDVKYRLMSRSPEDFFIAQSGLLGGEGVEAPNHEAVFTATQNAYTLGEGKDELNVDLVWTGSNGVKVTKRYHFVRGSHKVDLENIVENGSSAPWQVREYRQLQRGEPAKKNRKGMMSRAFVGGVAWDPEDKYQKYDFDDLKAGKLNKEVTGGWIAMIQHYFLAAEIPPKTEPRHFYSKGLANGHYVIGEYTPAVSVAPGSRHVFQGAIYMGPKDQDTLESIAEGLELVVDYGWLTLLAKPMYQILSWINSVVGNWGWTIIIFTILIKAVFFKLSEASYRSMAKMRNLTPRIQALKDRYGDDKQRMQAAMMEIYKKEKINPLGGCLPMLIQMPFFIALYWVLMESVELRQAPWILWIKDLSIMDPYYVLPVIMGISMFIQQKLNPAPPDPMQAKLMMALPFVFTIMFAFFPSGLVLYWVMNNILSIAQQWVITKRIEEQAKAA</sequence>
<dbReference type="InterPro" id="IPR047196">
    <property type="entry name" value="YidC_ALB_C"/>
</dbReference>
<evidence type="ECO:0000256" key="10">
    <source>
        <dbReference type="ARBA" id="ARBA00023186"/>
    </source>
</evidence>